<feature type="transmembrane region" description="Helical" evidence="1">
    <location>
        <begin position="313"/>
        <end position="333"/>
    </location>
</feature>
<name>A0A1I9YI09_9BURK</name>
<evidence type="ECO:0000313" key="3">
    <source>
        <dbReference type="EMBL" id="APA85942.1"/>
    </source>
</evidence>
<keyword evidence="1" id="KW-0812">Transmembrane</keyword>
<dbReference type="Proteomes" id="UP000179860">
    <property type="component" value="Chromosome 1"/>
</dbReference>
<feature type="transmembrane region" description="Helical" evidence="1">
    <location>
        <begin position="161"/>
        <end position="180"/>
    </location>
</feature>
<feature type="transmembrane region" description="Helical" evidence="1">
    <location>
        <begin position="53"/>
        <end position="79"/>
    </location>
</feature>
<sequence>MSERPWLRRPSTLARQALLLYTALIVYGSWYPFSGWRSLGIAPFAYLFDPMPQYLTAFDVVTNVLGYMPFGALVVLAVYPRGRGALAVGLAFVLGGLLSGAMEAVQTYLPTRVASNLDLAANTLGALVGAAMMSPLTGALLDRGLLRRLRLLWFERDHATLACLVAAWPFATMFPAPRLFGLGNWPRALWLSFDPSTQDALLTWTPSALHVAAWPAAAAAWLPEDTWEALITTLNLFAALALASVPLRRHAPRVRLLCAFIVATLCVKAGATFLQSQSGLAFDWATPGGLTGLACGTLAALVALPLRRRVRTTLAGIALVVALVFVNLLPVNPYFDAVLADWRQGRYLHFNGLARWLAWMWPYAALVWLAFAVERAWLKRRAKPV</sequence>
<reference evidence="3" key="1">
    <citation type="submission" date="2016-09" db="EMBL/GenBank/DDBJ databases">
        <title>The Complete Genome of Burkholderia sprentiae wsm5005.</title>
        <authorList>
            <person name="De Meyer S."/>
            <person name="Wang P."/>
            <person name="Terpolilli J."/>
        </authorList>
    </citation>
    <scope>NUCLEOTIDE SEQUENCE [LARGE SCALE GENOMIC DNA]</scope>
    <source>
        <strain evidence="3">WSM5005</strain>
    </source>
</reference>
<evidence type="ECO:0000259" key="2">
    <source>
        <dbReference type="Pfam" id="PF04892"/>
    </source>
</evidence>
<evidence type="ECO:0000313" key="4">
    <source>
        <dbReference type="Proteomes" id="UP000179860"/>
    </source>
</evidence>
<feature type="transmembrane region" description="Helical" evidence="1">
    <location>
        <begin position="286"/>
        <end position="306"/>
    </location>
</feature>
<dbReference type="RefSeq" id="WP_027199553.1">
    <property type="nucleotide sequence ID" value="NZ_CP017561.2"/>
</dbReference>
<keyword evidence="4" id="KW-1185">Reference proteome</keyword>
<dbReference type="EMBL" id="CP017561">
    <property type="protein sequence ID" value="APA85942.1"/>
    <property type="molecule type" value="Genomic_DNA"/>
</dbReference>
<feature type="transmembrane region" description="Helical" evidence="1">
    <location>
        <begin position="254"/>
        <end position="274"/>
    </location>
</feature>
<dbReference type="AlphaFoldDB" id="A0A1I9YI09"/>
<dbReference type="Pfam" id="PF04892">
    <property type="entry name" value="VanZ"/>
    <property type="match status" value="1"/>
</dbReference>
<dbReference type="InterPro" id="IPR006976">
    <property type="entry name" value="VanZ-like"/>
</dbReference>
<feature type="transmembrane region" description="Helical" evidence="1">
    <location>
        <begin position="229"/>
        <end position="247"/>
    </location>
</feature>
<feature type="transmembrane region" description="Helical" evidence="1">
    <location>
        <begin position="86"/>
        <end position="109"/>
    </location>
</feature>
<organism evidence="3 4">
    <name type="scientific">Paraburkholderia sprentiae WSM5005</name>
    <dbReference type="NCBI Taxonomy" id="754502"/>
    <lineage>
        <taxon>Bacteria</taxon>
        <taxon>Pseudomonadati</taxon>
        <taxon>Pseudomonadota</taxon>
        <taxon>Betaproteobacteria</taxon>
        <taxon>Burkholderiales</taxon>
        <taxon>Burkholderiaceae</taxon>
        <taxon>Paraburkholderia</taxon>
    </lineage>
</organism>
<gene>
    <name evidence="3" type="ORF">BJG93_11440</name>
</gene>
<reference evidence="3" key="2">
    <citation type="submission" date="2021-06" db="EMBL/GenBank/DDBJ databases">
        <authorList>
            <person name="Rogers T.H."/>
            <person name="Ramsay J.P."/>
            <person name="Wang P."/>
            <person name="Terpolilli J."/>
        </authorList>
    </citation>
    <scope>NUCLEOTIDE SEQUENCE</scope>
    <source>
        <strain evidence="3">WSM5005</strain>
    </source>
</reference>
<proteinExistence type="predicted"/>
<feature type="domain" description="VanZ-like" evidence="2">
    <location>
        <begin position="20"/>
        <end position="133"/>
    </location>
</feature>
<keyword evidence="1" id="KW-0472">Membrane</keyword>
<dbReference type="KEGG" id="pspw:BJG93_11440"/>
<dbReference type="STRING" id="754502.BJG93_11440"/>
<keyword evidence="1" id="KW-1133">Transmembrane helix</keyword>
<evidence type="ECO:0000256" key="1">
    <source>
        <dbReference type="SAM" id="Phobius"/>
    </source>
</evidence>
<feature type="transmembrane region" description="Helical" evidence="1">
    <location>
        <begin position="353"/>
        <end position="373"/>
    </location>
</feature>
<feature type="transmembrane region" description="Helical" evidence="1">
    <location>
        <begin position="12"/>
        <end position="33"/>
    </location>
</feature>
<feature type="transmembrane region" description="Helical" evidence="1">
    <location>
        <begin position="121"/>
        <end position="141"/>
    </location>
</feature>
<accession>A0A1I9YI09</accession>
<protein>
    <submittedName>
        <fullName evidence="3">VanZ family protein</fullName>
    </submittedName>
</protein>
<dbReference type="OrthoDB" id="9780818at2"/>